<evidence type="ECO:0000256" key="1">
    <source>
        <dbReference type="ARBA" id="ARBA00052141"/>
    </source>
</evidence>
<dbReference type="GO" id="GO:0047693">
    <property type="term" value="F:ATP diphosphatase activity"/>
    <property type="evidence" value="ECO:0007669"/>
    <property type="project" value="UniProtKB-EC"/>
</dbReference>
<dbReference type="EC" id="3.6.1.8" evidence="3"/>
<organism evidence="6 7">
    <name type="scientific">Cloacimonas acidaminovorans (strain Evry)</name>
    <dbReference type="NCBI Taxonomy" id="459349"/>
    <lineage>
        <taxon>Bacteria</taxon>
        <taxon>Pseudomonadati</taxon>
        <taxon>Candidatus Cloacimonadota</taxon>
        <taxon>Candidatus Cloacimonadia</taxon>
        <taxon>Candidatus Cloacimonadales</taxon>
        <taxon>Candidatus Cloacimonadaceae</taxon>
        <taxon>Candidatus Cloacimonas</taxon>
    </lineage>
</organism>
<dbReference type="STRING" id="459349.CLOAM1672"/>
<name>B0VJQ1_CLOAI</name>
<dbReference type="EMBL" id="CU466930">
    <property type="protein sequence ID" value="CAO81508.1"/>
    <property type="molecule type" value="Genomic_DNA"/>
</dbReference>
<dbReference type="PANTHER" id="PTHR30522:SF0">
    <property type="entry name" value="NUCLEOSIDE TRIPHOSPHATE PYROPHOSPHOHYDROLASE"/>
    <property type="match status" value="1"/>
</dbReference>
<evidence type="ECO:0000256" key="2">
    <source>
        <dbReference type="ARBA" id="ARBA00061115"/>
    </source>
</evidence>
<dbReference type="GO" id="GO:0006203">
    <property type="term" value="P:dGTP catabolic process"/>
    <property type="evidence" value="ECO:0007669"/>
    <property type="project" value="TreeGrafter"/>
</dbReference>
<evidence type="ECO:0000256" key="4">
    <source>
        <dbReference type="ARBA" id="ARBA00074799"/>
    </source>
</evidence>
<comment type="catalytic activity">
    <reaction evidence="1">
        <text>ATP + H2O = AMP + diphosphate + H(+)</text>
        <dbReference type="Rhea" id="RHEA:14245"/>
        <dbReference type="ChEBI" id="CHEBI:15377"/>
        <dbReference type="ChEBI" id="CHEBI:15378"/>
        <dbReference type="ChEBI" id="CHEBI:30616"/>
        <dbReference type="ChEBI" id="CHEBI:33019"/>
        <dbReference type="ChEBI" id="CHEBI:456215"/>
        <dbReference type="EC" id="3.6.1.8"/>
    </reaction>
</comment>
<dbReference type="PANTHER" id="PTHR30522">
    <property type="entry name" value="NUCLEOSIDE TRIPHOSPHATE PYROPHOSPHOHYDROLASE"/>
    <property type="match status" value="1"/>
</dbReference>
<dbReference type="Gene3D" id="1.10.287.1080">
    <property type="entry name" value="MazG-like"/>
    <property type="match status" value="2"/>
</dbReference>
<dbReference type="GO" id="GO:0046076">
    <property type="term" value="P:dTTP catabolic process"/>
    <property type="evidence" value="ECO:0007669"/>
    <property type="project" value="TreeGrafter"/>
</dbReference>
<proteinExistence type="inferred from homology"/>
<dbReference type="InterPro" id="IPR048015">
    <property type="entry name" value="NTP-PPase_MazG-like_N"/>
</dbReference>
<evidence type="ECO:0000313" key="6">
    <source>
        <dbReference type="EMBL" id="CAO81508.1"/>
    </source>
</evidence>
<sequence>MNKFEQLVEIVATLRTPAKGCPWDLKQTRESLVPNFIEELYEVVEAIENKDYDALKEELGDLMLHIVMQAQISKEQGLWNIDDVLEEISSKLIRRHPHIFGDLHLTDADEVKQNWERLKKAEKTERKSVLEGIPKSLPALIQAQRTQEKAASVGFDWQDIKPILEKLDEERDELAEALNSNEQDAIKEELGDMIFTLVNMARKLHIDAESALKECIRKFTRRFNTIEEHYLKNGEDINEAGLEELDSHWERTKKH</sequence>
<dbReference type="CDD" id="cd11529">
    <property type="entry name" value="NTP-PPase_MazG_Cterm"/>
    <property type="match status" value="1"/>
</dbReference>
<feature type="domain" description="NTP pyrophosphohydrolase MazG-like" evidence="5">
    <location>
        <begin position="161"/>
        <end position="223"/>
    </location>
</feature>
<dbReference type="GO" id="GO:0046052">
    <property type="term" value="P:UTP catabolic process"/>
    <property type="evidence" value="ECO:0007669"/>
    <property type="project" value="TreeGrafter"/>
</dbReference>
<dbReference type="RefSeq" id="WP_015425366.1">
    <property type="nucleotide sequence ID" value="NC_020449.1"/>
</dbReference>
<dbReference type="GO" id="GO:0046061">
    <property type="term" value="P:dATP catabolic process"/>
    <property type="evidence" value="ECO:0007669"/>
    <property type="project" value="TreeGrafter"/>
</dbReference>
<gene>
    <name evidence="6" type="primary">mazG</name>
    <name evidence="6" type="ordered locus">CLOAM1672</name>
</gene>
<dbReference type="FunFam" id="1.10.287.1080:FF:000003">
    <property type="entry name" value="Nucleoside triphosphate pyrophosphohydrolase"/>
    <property type="match status" value="1"/>
</dbReference>
<dbReference type="KEGG" id="caci:CLOAM1672"/>
<dbReference type="NCBIfam" id="TIGR00444">
    <property type="entry name" value="mazG"/>
    <property type="match status" value="1"/>
</dbReference>
<dbReference type="AlphaFoldDB" id="B0VJQ1"/>
<dbReference type="GO" id="GO:0046047">
    <property type="term" value="P:TTP catabolic process"/>
    <property type="evidence" value="ECO:0007669"/>
    <property type="project" value="TreeGrafter"/>
</dbReference>
<dbReference type="NCBIfam" id="NF007113">
    <property type="entry name" value="PRK09562.1"/>
    <property type="match status" value="1"/>
</dbReference>
<dbReference type="CDD" id="cd11528">
    <property type="entry name" value="NTP-PPase_MazG_Nterm"/>
    <property type="match status" value="1"/>
</dbReference>
<feature type="domain" description="NTP pyrophosphohydrolase MazG-like" evidence="5">
    <location>
        <begin position="27"/>
        <end position="100"/>
    </location>
</feature>
<dbReference type="GO" id="GO:0006950">
    <property type="term" value="P:response to stress"/>
    <property type="evidence" value="ECO:0007669"/>
    <property type="project" value="UniProtKB-ARBA"/>
</dbReference>
<dbReference type="HOGENOM" id="CLU_038356_0_1_0"/>
<accession>B0VJQ1</accession>
<dbReference type="GO" id="GO:0046081">
    <property type="term" value="P:dUTP catabolic process"/>
    <property type="evidence" value="ECO:0007669"/>
    <property type="project" value="TreeGrafter"/>
</dbReference>
<protein>
    <recommendedName>
        <fullName evidence="4">Nucleoside triphosphate pyrophosphohydrolase</fullName>
        <ecNumber evidence="3">3.6.1.8</ecNumber>
    </recommendedName>
</protein>
<dbReference type="SUPFAM" id="SSF101386">
    <property type="entry name" value="all-alpha NTP pyrophosphatases"/>
    <property type="match status" value="2"/>
</dbReference>
<dbReference type="Pfam" id="PF03819">
    <property type="entry name" value="MazG"/>
    <property type="match status" value="2"/>
</dbReference>
<reference evidence="6 7" key="1">
    <citation type="journal article" date="2008" name="J. Bacteriol.">
        <title>'Candidatus Cloacamonas acidaminovorans': genome sequence reconstruction provides a first glimpse of a new bacterial division.</title>
        <authorList>
            <person name="Pelletier E."/>
            <person name="Kreimeyer A."/>
            <person name="Bocs S."/>
            <person name="Rouy Z."/>
            <person name="Gyapay G."/>
            <person name="Chouari R."/>
            <person name="Riviere D."/>
            <person name="Ganesan A."/>
            <person name="Daegelen P."/>
            <person name="Sghir A."/>
            <person name="Cohen G.N."/>
            <person name="Medigue C."/>
            <person name="Weissenbach J."/>
            <person name="Le Paslier D."/>
        </authorList>
    </citation>
    <scope>NUCLEOTIDE SEQUENCE [LARGE SCALE GENOMIC DNA]</scope>
    <source>
        <strain evidence="7">Evry</strain>
    </source>
</reference>
<dbReference type="eggNOG" id="COG3956">
    <property type="taxonomic scope" value="Bacteria"/>
</dbReference>
<dbReference type="InterPro" id="IPR048011">
    <property type="entry name" value="NTP-PPase_MazG-like_C"/>
</dbReference>
<dbReference type="Proteomes" id="UP000002019">
    <property type="component" value="Chromosome"/>
</dbReference>
<comment type="similarity">
    <text evidence="2">Belongs to the nucleoside triphosphate pyrophosphohydrolase family.</text>
</comment>
<dbReference type="InterPro" id="IPR004518">
    <property type="entry name" value="MazG-like_dom"/>
</dbReference>
<evidence type="ECO:0000256" key="3">
    <source>
        <dbReference type="ARBA" id="ARBA00066372"/>
    </source>
</evidence>
<dbReference type="InterPro" id="IPR011551">
    <property type="entry name" value="NTP_PyrPHydrolase_MazG"/>
</dbReference>
<dbReference type="FunFam" id="1.10.287.1080:FF:000001">
    <property type="entry name" value="Nucleoside triphosphate pyrophosphohydrolase"/>
    <property type="match status" value="1"/>
</dbReference>
<evidence type="ECO:0000259" key="5">
    <source>
        <dbReference type="Pfam" id="PF03819"/>
    </source>
</evidence>
<evidence type="ECO:0000313" key="7">
    <source>
        <dbReference type="Proteomes" id="UP000002019"/>
    </source>
</evidence>
<dbReference type="OrthoDB" id="9808939at2"/>
<keyword evidence="7" id="KW-1185">Reference proteome</keyword>